<feature type="domain" description="RING-type" evidence="6">
    <location>
        <begin position="59"/>
        <end position="107"/>
    </location>
</feature>
<keyword evidence="8" id="KW-1185">Reference proteome</keyword>
<dbReference type="GO" id="GO:0016567">
    <property type="term" value="P:protein ubiquitination"/>
    <property type="evidence" value="ECO:0007669"/>
    <property type="project" value="TreeGrafter"/>
</dbReference>
<dbReference type="InterPro" id="IPR001841">
    <property type="entry name" value="Znf_RING"/>
</dbReference>
<gene>
    <name evidence="7" type="ORF">CC86DRAFT_385958</name>
</gene>
<dbReference type="PANTHER" id="PTHR45969">
    <property type="entry name" value="RING ZINC FINGER PROTEIN-RELATED"/>
    <property type="match status" value="1"/>
</dbReference>
<keyword evidence="3" id="KW-0862">Zinc</keyword>
<dbReference type="GO" id="GO:0061630">
    <property type="term" value="F:ubiquitin protein ligase activity"/>
    <property type="evidence" value="ECO:0007669"/>
    <property type="project" value="TreeGrafter"/>
</dbReference>
<evidence type="ECO:0000256" key="1">
    <source>
        <dbReference type="ARBA" id="ARBA00022723"/>
    </source>
</evidence>
<dbReference type="Gene3D" id="3.30.40.10">
    <property type="entry name" value="Zinc/RING finger domain, C3HC4 (zinc finger)"/>
    <property type="match status" value="1"/>
</dbReference>
<keyword evidence="2 4" id="KW-0863">Zinc-finger</keyword>
<evidence type="ECO:0000259" key="6">
    <source>
        <dbReference type="PROSITE" id="PS50089"/>
    </source>
</evidence>
<protein>
    <recommendedName>
        <fullName evidence="6">RING-type domain-containing protein</fullName>
    </recommendedName>
</protein>
<proteinExistence type="predicted"/>
<dbReference type="InterPro" id="IPR013083">
    <property type="entry name" value="Znf_RING/FYVE/PHD"/>
</dbReference>
<dbReference type="GO" id="GO:0008270">
    <property type="term" value="F:zinc ion binding"/>
    <property type="evidence" value="ECO:0007669"/>
    <property type="project" value="UniProtKB-KW"/>
</dbReference>
<dbReference type="OrthoDB" id="8062037at2759"/>
<feature type="region of interest" description="Disordered" evidence="5">
    <location>
        <begin position="453"/>
        <end position="510"/>
    </location>
</feature>
<evidence type="ECO:0000256" key="4">
    <source>
        <dbReference type="PROSITE-ProRule" id="PRU00175"/>
    </source>
</evidence>
<name>A0A6A6ZMG6_9PLEO</name>
<accession>A0A6A6ZMG6</accession>
<dbReference type="Proteomes" id="UP000799424">
    <property type="component" value="Unassembled WGS sequence"/>
</dbReference>
<evidence type="ECO:0000256" key="3">
    <source>
        <dbReference type="ARBA" id="ARBA00022833"/>
    </source>
</evidence>
<evidence type="ECO:0000313" key="7">
    <source>
        <dbReference type="EMBL" id="KAF2822272.1"/>
    </source>
</evidence>
<organism evidence="7 8">
    <name type="scientific">Ophiobolus disseminans</name>
    <dbReference type="NCBI Taxonomy" id="1469910"/>
    <lineage>
        <taxon>Eukaryota</taxon>
        <taxon>Fungi</taxon>
        <taxon>Dikarya</taxon>
        <taxon>Ascomycota</taxon>
        <taxon>Pezizomycotina</taxon>
        <taxon>Dothideomycetes</taxon>
        <taxon>Pleosporomycetidae</taxon>
        <taxon>Pleosporales</taxon>
        <taxon>Pleosporineae</taxon>
        <taxon>Phaeosphaeriaceae</taxon>
        <taxon>Ophiobolus</taxon>
    </lineage>
</organism>
<dbReference type="SUPFAM" id="SSF57850">
    <property type="entry name" value="RING/U-box"/>
    <property type="match status" value="1"/>
</dbReference>
<feature type="compositionally biased region" description="Polar residues" evidence="5">
    <location>
        <begin position="264"/>
        <end position="274"/>
    </location>
</feature>
<sequence>MSSMQSPSNIPEPSHNATLLSARSSPFNAAASLRSQGEFYMTGVIPVTDDFSSPSDVECSICMEQLSSDVVKMAACNYHFHAVCILLWFEKSAPRHGKKKGTCPNCRHALYEPDPLPPQRGMRRSVHESRPIFGEIHAVHNDRPRATLSTSRPLFHAGSTRDSLEITDERRRRRLQTIVGIGTEDATDLLQRSQMRTGEQPASTTASTSIRDGITSLSSTSSRVDYLERQVDRVFQYLEQYTMRMDALVLSPPRQHAPFRTRGEGQNSRQSITPSPMGYIALRREFERSLERSGLSAEQMIEVWRRQGPLANDDPGSSDQERELGSGASRDGVRGPILTTINSQGPVPTSPTRATTAQFLAAPSNCPTRIRGARPHVERVSRFNVDAEERPVSASNIAIASPSSWRDAAGTRVQRLRSARNLSAFRLPVTAEVSTREWRNFVGLSPILREDTEPEVTSGATIPLSLNRRGETHRSSAQSPIRAESVPHGSELQADEPVQLGDRLEGARTD</sequence>
<dbReference type="EMBL" id="MU006235">
    <property type="protein sequence ID" value="KAF2822272.1"/>
    <property type="molecule type" value="Genomic_DNA"/>
</dbReference>
<evidence type="ECO:0000256" key="2">
    <source>
        <dbReference type="ARBA" id="ARBA00022771"/>
    </source>
</evidence>
<dbReference type="PANTHER" id="PTHR45969:SF69">
    <property type="entry name" value="FINGER DOMAIN PROTEIN, PUTATIVE (AFU_ORTHOLOGUE AFUA_3G12190)-RELATED"/>
    <property type="match status" value="1"/>
</dbReference>
<evidence type="ECO:0000313" key="8">
    <source>
        <dbReference type="Proteomes" id="UP000799424"/>
    </source>
</evidence>
<feature type="region of interest" description="Disordered" evidence="5">
    <location>
        <begin position="308"/>
        <end position="335"/>
    </location>
</feature>
<feature type="region of interest" description="Disordered" evidence="5">
    <location>
        <begin position="256"/>
        <end position="275"/>
    </location>
</feature>
<feature type="region of interest" description="Disordered" evidence="5">
    <location>
        <begin position="194"/>
        <end position="214"/>
    </location>
</feature>
<dbReference type="SMART" id="SM00184">
    <property type="entry name" value="RING"/>
    <property type="match status" value="1"/>
</dbReference>
<keyword evidence="1" id="KW-0479">Metal-binding</keyword>
<reference evidence="7" key="1">
    <citation type="journal article" date="2020" name="Stud. Mycol.">
        <title>101 Dothideomycetes genomes: a test case for predicting lifestyles and emergence of pathogens.</title>
        <authorList>
            <person name="Haridas S."/>
            <person name="Albert R."/>
            <person name="Binder M."/>
            <person name="Bloem J."/>
            <person name="Labutti K."/>
            <person name="Salamov A."/>
            <person name="Andreopoulos B."/>
            <person name="Baker S."/>
            <person name="Barry K."/>
            <person name="Bills G."/>
            <person name="Bluhm B."/>
            <person name="Cannon C."/>
            <person name="Castanera R."/>
            <person name="Culley D."/>
            <person name="Daum C."/>
            <person name="Ezra D."/>
            <person name="Gonzalez J."/>
            <person name="Henrissat B."/>
            <person name="Kuo A."/>
            <person name="Liang C."/>
            <person name="Lipzen A."/>
            <person name="Lutzoni F."/>
            <person name="Magnuson J."/>
            <person name="Mondo S."/>
            <person name="Nolan M."/>
            <person name="Ohm R."/>
            <person name="Pangilinan J."/>
            <person name="Park H.-J."/>
            <person name="Ramirez L."/>
            <person name="Alfaro M."/>
            <person name="Sun H."/>
            <person name="Tritt A."/>
            <person name="Yoshinaga Y."/>
            <person name="Zwiers L.-H."/>
            <person name="Turgeon B."/>
            <person name="Goodwin S."/>
            <person name="Spatafora J."/>
            <person name="Crous P."/>
            <person name="Grigoriev I."/>
        </authorList>
    </citation>
    <scope>NUCLEOTIDE SEQUENCE</scope>
    <source>
        <strain evidence="7">CBS 113818</strain>
    </source>
</reference>
<dbReference type="PROSITE" id="PS50089">
    <property type="entry name" value="ZF_RING_2"/>
    <property type="match status" value="1"/>
</dbReference>
<dbReference type="Pfam" id="PF13639">
    <property type="entry name" value="zf-RING_2"/>
    <property type="match status" value="1"/>
</dbReference>
<evidence type="ECO:0000256" key="5">
    <source>
        <dbReference type="SAM" id="MobiDB-lite"/>
    </source>
</evidence>
<dbReference type="AlphaFoldDB" id="A0A6A6ZMG6"/>